<evidence type="ECO:0000313" key="4">
    <source>
        <dbReference type="Proteomes" id="UP000648075"/>
    </source>
</evidence>
<keyword evidence="1" id="KW-0560">Oxidoreductase</keyword>
<reference evidence="3" key="2">
    <citation type="submission" date="2020-09" db="EMBL/GenBank/DDBJ databases">
        <authorList>
            <person name="Sun Q."/>
            <person name="Kim S."/>
        </authorList>
    </citation>
    <scope>NUCLEOTIDE SEQUENCE</scope>
    <source>
        <strain evidence="3">KCTC 32255</strain>
    </source>
</reference>
<dbReference type="Proteomes" id="UP000648075">
    <property type="component" value="Unassembled WGS sequence"/>
</dbReference>
<dbReference type="InterPro" id="IPR050564">
    <property type="entry name" value="F420-G6PD/mer"/>
</dbReference>
<dbReference type="AlphaFoldDB" id="A0A918UEY1"/>
<dbReference type="Gene3D" id="3.20.20.30">
    <property type="entry name" value="Luciferase-like domain"/>
    <property type="match status" value="1"/>
</dbReference>
<sequence length="346" mass="36837">MTLTRKQIYSYVLPGQVSDPNPVFAQAAAAEALGIGGIFLSERWESKELGAVMGALAHATTSLQLVAGLTHFGTRHPVVQAGMAQTMQMLSGGRFVLGYGRGVVSHFKKLGIPTPNMQGMVDYVSILRRLWAGESISYNGPAGDYPALQLPQGYDNPPPLIMGTIGPKTLAMAGAHFDGVVLHPFLTVDGVARSIRIVRDAAEAAGRDPLAVKIYATIVTAPDTLSEDQRIDILEARAVSYFMHRELGMPIVATNGWSEEPLDVMASTGLAALEYGTGDARDKRRRMAEVAGLLPSEWLTEGAAVGSVARCIERLGEYVDAGVDYILLHGTTPDQQGEIVGALPPG</sequence>
<dbReference type="EMBL" id="BMZA01000002">
    <property type="protein sequence ID" value="GGY98251.1"/>
    <property type="molecule type" value="Genomic_DNA"/>
</dbReference>
<dbReference type="RefSeq" id="WP_189620170.1">
    <property type="nucleotide sequence ID" value="NZ_BMZA01000002.1"/>
</dbReference>
<protein>
    <submittedName>
        <fullName evidence="3">LLM class F420-dependent oxidoreductase</fullName>
    </submittedName>
</protein>
<evidence type="ECO:0000256" key="1">
    <source>
        <dbReference type="ARBA" id="ARBA00023002"/>
    </source>
</evidence>
<name>A0A918UEY1_9SPHN</name>
<proteinExistence type="predicted"/>
<reference evidence="3" key="1">
    <citation type="journal article" date="2014" name="Int. J. Syst. Evol. Microbiol.">
        <title>Complete genome sequence of Corynebacterium casei LMG S-19264T (=DSM 44701T), isolated from a smear-ripened cheese.</title>
        <authorList>
            <consortium name="US DOE Joint Genome Institute (JGI-PGF)"/>
            <person name="Walter F."/>
            <person name="Albersmeier A."/>
            <person name="Kalinowski J."/>
            <person name="Ruckert C."/>
        </authorList>
    </citation>
    <scope>NUCLEOTIDE SEQUENCE</scope>
    <source>
        <strain evidence="3">KCTC 32255</strain>
    </source>
</reference>
<accession>A0A918UEY1</accession>
<feature type="domain" description="Luciferase-like" evidence="2">
    <location>
        <begin position="18"/>
        <end position="324"/>
    </location>
</feature>
<evidence type="ECO:0000313" key="3">
    <source>
        <dbReference type="EMBL" id="GGY98251.1"/>
    </source>
</evidence>
<dbReference type="NCBIfam" id="TIGR03857">
    <property type="entry name" value="F420_MSMEG_2249"/>
    <property type="match status" value="1"/>
</dbReference>
<dbReference type="Pfam" id="PF00296">
    <property type="entry name" value="Bac_luciferase"/>
    <property type="match status" value="1"/>
</dbReference>
<dbReference type="CDD" id="cd01097">
    <property type="entry name" value="Tetrahydromethanopterin_reductase"/>
    <property type="match status" value="1"/>
</dbReference>
<dbReference type="InterPro" id="IPR036661">
    <property type="entry name" value="Luciferase-like_sf"/>
</dbReference>
<dbReference type="GO" id="GO:0016705">
    <property type="term" value="F:oxidoreductase activity, acting on paired donors, with incorporation or reduction of molecular oxygen"/>
    <property type="evidence" value="ECO:0007669"/>
    <property type="project" value="InterPro"/>
</dbReference>
<dbReference type="PANTHER" id="PTHR43244">
    <property type="match status" value="1"/>
</dbReference>
<keyword evidence="4" id="KW-1185">Reference proteome</keyword>
<gene>
    <name evidence="3" type="ORF">GCM10011614_11750</name>
</gene>
<dbReference type="PANTHER" id="PTHR43244:SF1">
    <property type="entry name" value="5,10-METHYLENETETRAHYDROMETHANOPTERIN REDUCTASE"/>
    <property type="match status" value="1"/>
</dbReference>
<comment type="caution">
    <text evidence="3">The sequence shown here is derived from an EMBL/GenBank/DDBJ whole genome shotgun (WGS) entry which is preliminary data.</text>
</comment>
<evidence type="ECO:0000259" key="2">
    <source>
        <dbReference type="Pfam" id="PF00296"/>
    </source>
</evidence>
<dbReference type="InterPro" id="IPR022378">
    <property type="entry name" value="F420_OxRdatse_MSMEG2249_pred"/>
</dbReference>
<dbReference type="SUPFAM" id="SSF51679">
    <property type="entry name" value="Bacterial luciferase-like"/>
    <property type="match status" value="1"/>
</dbReference>
<organism evidence="3 4">
    <name type="scientific">Novosphingobium colocasiae</name>
    <dbReference type="NCBI Taxonomy" id="1256513"/>
    <lineage>
        <taxon>Bacteria</taxon>
        <taxon>Pseudomonadati</taxon>
        <taxon>Pseudomonadota</taxon>
        <taxon>Alphaproteobacteria</taxon>
        <taxon>Sphingomonadales</taxon>
        <taxon>Sphingomonadaceae</taxon>
        <taxon>Novosphingobium</taxon>
    </lineage>
</organism>
<dbReference type="InterPro" id="IPR011251">
    <property type="entry name" value="Luciferase-like_dom"/>
</dbReference>